<evidence type="ECO:0000313" key="3">
    <source>
        <dbReference type="EMBL" id="QGK71218.1"/>
    </source>
</evidence>
<reference evidence="4" key="1">
    <citation type="submission" date="2019-11" db="EMBL/GenBank/DDBJ databases">
        <title>The complete genome sequence of Saccharopolyspora sp. E2A.</title>
        <authorList>
            <person name="Zhang G."/>
        </authorList>
    </citation>
    <scope>NUCLEOTIDE SEQUENCE [LARGE SCALE GENOMIC DNA]</scope>
    <source>
        <strain evidence="4">E2A</strain>
    </source>
</reference>
<accession>A0A5Q3Q9I3</accession>
<dbReference type="Pfam" id="PF19844">
    <property type="entry name" value="DUF6319"/>
    <property type="match status" value="1"/>
</dbReference>
<dbReference type="Proteomes" id="UP000371041">
    <property type="component" value="Chromosome"/>
</dbReference>
<name>A0A5Q3Q9I3_9PSEU</name>
<dbReference type="AlphaFoldDB" id="A0A5Q3Q9I3"/>
<evidence type="ECO:0000313" key="4">
    <source>
        <dbReference type="Proteomes" id="UP000371041"/>
    </source>
</evidence>
<dbReference type="RefSeq" id="WP_154077794.1">
    <property type="nucleotide sequence ID" value="NZ_CP045929.1"/>
</dbReference>
<gene>
    <name evidence="3" type="ORF">GIY23_18335</name>
</gene>
<keyword evidence="1" id="KW-0175">Coiled coil</keyword>
<proteinExistence type="predicted"/>
<feature type="region of interest" description="Disordered" evidence="2">
    <location>
        <begin position="69"/>
        <end position="162"/>
    </location>
</feature>
<keyword evidence="4" id="KW-1185">Reference proteome</keyword>
<protein>
    <submittedName>
        <fullName evidence="3">Cell wall anchor protein</fullName>
    </submittedName>
</protein>
<evidence type="ECO:0000256" key="1">
    <source>
        <dbReference type="SAM" id="Coils"/>
    </source>
</evidence>
<feature type="compositionally biased region" description="Low complexity" evidence="2">
    <location>
        <begin position="139"/>
        <end position="158"/>
    </location>
</feature>
<dbReference type="EMBL" id="CP045929">
    <property type="protein sequence ID" value="QGK71218.1"/>
    <property type="molecule type" value="Genomic_DNA"/>
</dbReference>
<sequence length="252" mass="25718">MAQTGALSSDEIRGLRADLAAGRTPTVWFTQAAVGVTQGRSGKVVSLGDLDEGDFIQVKPAGSQDVLSFSAGEVTMSRPSRQRKTSSGRGKVASSKKTSAAEGAVTSVSGRSDESGASHARAPSKASAGQSAGGHGARGRATSTKTAAAAPPAQRKTGQQPGVVITLTSTSGGQWIVDVTTGKKRVLKEAPVSASAVAHAAEALHEDVAGAVEPLLEAAREQQRARVEQLQQELAEAERALSELTDQPSRGA</sequence>
<dbReference type="InterPro" id="IPR046282">
    <property type="entry name" value="DUF6319"/>
</dbReference>
<organism evidence="3 4">
    <name type="scientific">Allosaccharopolyspora coralli</name>
    <dbReference type="NCBI Taxonomy" id="2665642"/>
    <lineage>
        <taxon>Bacteria</taxon>
        <taxon>Bacillati</taxon>
        <taxon>Actinomycetota</taxon>
        <taxon>Actinomycetes</taxon>
        <taxon>Pseudonocardiales</taxon>
        <taxon>Pseudonocardiaceae</taxon>
        <taxon>Allosaccharopolyspora</taxon>
    </lineage>
</organism>
<evidence type="ECO:0000256" key="2">
    <source>
        <dbReference type="SAM" id="MobiDB-lite"/>
    </source>
</evidence>
<dbReference type="KEGG" id="sace:GIY23_18335"/>
<feature type="coiled-coil region" evidence="1">
    <location>
        <begin position="213"/>
        <end position="247"/>
    </location>
</feature>